<reference evidence="8 9" key="1">
    <citation type="journal article" date="2016" name="Mol. Biol. Evol.">
        <title>Comparative Genomics of Early-Diverging Mushroom-Forming Fungi Provides Insights into the Origins of Lignocellulose Decay Capabilities.</title>
        <authorList>
            <person name="Nagy L.G."/>
            <person name="Riley R."/>
            <person name="Tritt A."/>
            <person name="Adam C."/>
            <person name="Daum C."/>
            <person name="Floudas D."/>
            <person name="Sun H."/>
            <person name="Yadav J.S."/>
            <person name="Pangilinan J."/>
            <person name="Larsson K.H."/>
            <person name="Matsuura K."/>
            <person name="Barry K."/>
            <person name="Labutti K."/>
            <person name="Kuo R."/>
            <person name="Ohm R.A."/>
            <person name="Bhattacharya S.S."/>
            <person name="Shirouzu T."/>
            <person name="Yoshinaga Y."/>
            <person name="Martin F.M."/>
            <person name="Grigoriev I.V."/>
            <person name="Hibbett D.S."/>
        </authorList>
    </citation>
    <scope>NUCLEOTIDE SEQUENCE [LARGE SCALE GENOMIC DNA]</scope>
    <source>
        <strain evidence="8 9">93-53</strain>
    </source>
</reference>
<dbReference type="RefSeq" id="XP_040761706.1">
    <property type="nucleotide sequence ID" value="XM_040909488.1"/>
</dbReference>
<dbReference type="GO" id="GO:0005737">
    <property type="term" value="C:cytoplasm"/>
    <property type="evidence" value="ECO:0007669"/>
    <property type="project" value="UniProtKB-SubCell"/>
</dbReference>
<dbReference type="CDD" id="cd02140">
    <property type="entry name" value="Frm2-like"/>
    <property type="match status" value="1"/>
</dbReference>
<evidence type="ECO:0000256" key="6">
    <source>
        <dbReference type="ARBA" id="ARBA00023242"/>
    </source>
</evidence>
<dbReference type="STRING" id="1314785.A0A165D1L5"/>
<evidence type="ECO:0000256" key="2">
    <source>
        <dbReference type="ARBA" id="ARBA00004496"/>
    </source>
</evidence>
<dbReference type="GO" id="GO:0034599">
    <property type="term" value="P:cellular response to oxidative stress"/>
    <property type="evidence" value="ECO:0007669"/>
    <property type="project" value="InterPro"/>
</dbReference>
<dbReference type="AlphaFoldDB" id="A0A165D1L5"/>
<dbReference type="Gene3D" id="3.40.109.10">
    <property type="entry name" value="NADH Oxidase"/>
    <property type="match status" value="1"/>
</dbReference>
<dbReference type="Pfam" id="PF00881">
    <property type="entry name" value="Nitroreductase"/>
    <property type="match status" value="1"/>
</dbReference>
<gene>
    <name evidence="8" type="ORF">LAESUDRAFT_728677</name>
</gene>
<keyword evidence="5" id="KW-0560">Oxidoreductase</keyword>
<dbReference type="Proteomes" id="UP000076871">
    <property type="component" value="Unassembled WGS sequence"/>
</dbReference>
<comment type="subcellular location">
    <subcellularLocation>
        <location evidence="2">Cytoplasm</location>
    </subcellularLocation>
    <subcellularLocation>
        <location evidence="1">Nucleus</location>
    </subcellularLocation>
</comment>
<dbReference type="SUPFAM" id="SSF55469">
    <property type="entry name" value="FMN-dependent nitroreductase-like"/>
    <property type="match status" value="1"/>
</dbReference>
<dbReference type="InParanoid" id="A0A165D1L5"/>
<evidence type="ECO:0000256" key="3">
    <source>
        <dbReference type="ARBA" id="ARBA00007118"/>
    </source>
</evidence>
<comment type="similarity">
    <text evidence="3">Belongs to the nitroreductase family.</text>
</comment>
<dbReference type="OrthoDB" id="2138173at2759"/>
<dbReference type="InterPro" id="IPR033877">
    <property type="entry name" value="Frm2/Hbn1"/>
</dbReference>
<proteinExistence type="inferred from homology"/>
<organism evidence="8 9">
    <name type="scientific">Laetiporus sulphureus 93-53</name>
    <dbReference type="NCBI Taxonomy" id="1314785"/>
    <lineage>
        <taxon>Eukaryota</taxon>
        <taxon>Fungi</taxon>
        <taxon>Dikarya</taxon>
        <taxon>Basidiomycota</taxon>
        <taxon>Agaricomycotina</taxon>
        <taxon>Agaricomycetes</taxon>
        <taxon>Polyporales</taxon>
        <taxon>Laetiporus</taxon>
    </lineage>
</organism>
<accession>A0A165D1L5</accession>
<keyword evidence="6" id="KW-0539">Nucleus</keyword>
<evidence type="ECO:0000256" key="4">
    <source>
        <dbReference type="ARBA" id="ARBA00022490"/>
    </source>
</evidence>
<feature type="domain" description="Nitroreductase" evidence="7">
    <location>
        <begin position="55"/>
        <end position="223"/>
    </location>
</feature>
<keyword evidence="4" id="KW-0963">Cytoplasm</keyword>
<dbReference type="PANTHER" id="PTHR43035:SF1">
    <property type="entry name" value="FATTY ACID REPRESSION MUTANT PROTEIN 2-RELATED"/>
    <property type="match status" value="1"/>
</dbReference>
<dbReference type="GO" id="GO:0016491">
    <property type="term" value="F:oxidoreductase activity"/>
    <property type="evidence" value="ECO:0007669"/>
    <property type="project" value="UniProtKB-KW"/>
</dbReference>
<evidence type="ECO:0000313" key="8">
    <source>
        <dbReference type="EMBL" id="KZT03966.1"/>
    </source>
</evidence>
<dbReference type="GeneID" id="63826517"/>
<sequence>MSFVKALRSSIAPAVRTHRTVPSSLLASTRAARTASPFVHQQTRTMASAQFLEEIKKRRTYYNISNKSPIPDARVEEIVKQIVLNVPSSFNSQSSRVVVLFKKEHEKLWDFASEILKPIVPEQQWPTTAGKLASFKAGYGTILFFEDQVPVRELQKNFPLYQESFPAWSEHTSGMIQFATWTSLELEGFGASLQHYNPLIDQKVKSEWNIPDSWNLIAQMPFGTPSAPPTEKKFSPIEERVKVFGNL</sequence>
<dbReference type="GO" id="GO:0005634">
    <property type="term" value="C:nucleus"/>
    <property type="evidence" value="ECO:0007669"/>
    <property type="project" value="UniProtKB-SubCell"/>
</dbReference>
<dbReference type="PANTHER" id="PTHR43035">
    <property type="entry name" value="FATTY ACID REPRESSION MUTANT PROTEIN 2-RELATED"/>
    <property type="match status" value="1"/>
</dbReference>
<name>A0A165D1L5_9APHY</name>
<dbReference type="FunFam" id="3.40.109.10:FF:000001">
    <property type="entry name" value="Nitroreductase family"/>
    <property type="match status" value="1"/>
</dbReference>
<protein>
    <submittedName>
        <fullName evidence="8">Nitroreductase</fullName>
    </submittedName>
</protein>
<dbReference type="InterPro" id="IPR000415">
    <property type="entry name" value="Nitroreductase-like"/>
</dbReference>
<evidence type="ECO:0000313" key="9">
    <source>
        <dbReference type="Proteomes" id="UP000076871"/>
    </source>
</evidence>
<dbReference type="EMBL" id="KV427640">
    <property type="protein sequence ID" value="KZT03966.1"/>
    <property type="molecule type" value="Genomic_DNA"/>
</dbReference>
<evidence type="ECO:0000256" key="5">
    <source>
        <dbReference type="ARBA" id="ARBA00023002"/>
    </source>
</evidence>
<keyword evidence="9" id="KW-1185">Reference proteome</keyword>
<evidence type="ECO:0000259" key="7">
    <source>
        <dbReference type="Pfam" id="PF00881"/>
    </source>
</evidence>
<evidence type="ECO:0000256" key="1">
    <source>
        <dbReference type="ARBA" id="ARBA00004123"/>
    </source>
</evidence>
<dbReference type="InterPro" id="IPR029479">
    <property type="entry name" value="Nitroreductase"/>
</dbReference>